<proteinExistence type="predicted"/>
<dbReference type="Proteomes" id="UP000092154">
    <property type="component" value="Unassembled WGS sequence"/>
</dbReference>
<dbReference type="EMBL" id="KV449917">
    <property type="protein sequence ID" value="OAX30795.1"/>
    <property type="molecule type" value="Genomic_DNA"/>
</dbReference>
<name>A0A1B7MDX5_9AGAM</name>
<keyword evidence="2" id="KW-1185">Reference proteome</keyword>
<dbReference type="Gene3D" id="3.10.20.70">
    <property type="entry name" value="Glutamine synthetase, N-terminal domain"/>
    <property type="match status" value="1"/>
</dbReference>
<protein>
    <submittedName>
        <fullName evidence="1">Uncharacterized protein</fullName>
    </submittedName>
</protein>
<dbReference type="OrthoDB" id="3364440at2759"/>
<reference evidence="1 2" key="1">
    <citation type="submission" date="2016-06" db="EMBL/GenBank/DDBJ databases">
        <title>Comparative genomics of the ectomycorrhizal sister species Rhizopogon vinicolor and Rhizopogon vesiculosus (Basidiomycota: Boletales) reveals a divergence of the mating type B locus.</title>
        <authorList>
            <consortium name="DOE Joint Genome Institute"/>
            <person name="Mujic A.B."/>
            <person name="Kuo A."/>
            <person name="Tritt A."/>
            <person name="Lipzen A."/>
            <person name="Chen C."/>
            <person name="Johnson J."/>
            <person name="Sharma A."/>
            <person name="Barry K."/>
            <person name="Grigoriev I.V."/>
            <person name="Spatafora J.W."/>
        </authorList>
    </citation>
    <scope>NUCLEOTIDE SEQUENCE [LARGE SCALE GENOMIC DNA]</scope>
    <source>
        <strain evidence="1 2">AM-OR11-026</strain>
    </source>
</reference>
<dbReference type="InParanoid" id="A0A1B7MDX5"/>
<accession>A0A1B7MDX5</accession>
<dbReference type="GO" id="GO:0004356">
    <property type="term" value="F:glutamine synthetase activity"/>
    <property type="evidence" value="ECO:0007669"/>
    <property type="project" value="InterPro"/>
</dbReference>
<dbReference type="GO" id="GO:0006542">
    <property type="term" value="P:glutamine biosynthetic process"/>
    <property type="evidence" value="ECO:0007669"/>
    <property type="project" value="InterPro"/>
</dbReference>
<evidence type="ECO:0000313" key="1">
    <source>
        <dbReference type="EMBL" id="OAX30795.1"/>
    </source>
</evidence>
<evidence type="ECO:0000313" key="2">
    <source>
        <dbReference type="Proteomes" id="UP000092154"/>
    </source>
</evidence>
<dbReference type="AlphaFoldDB" id="A0A1B7MDX5"/>
<sequence>MAAQPGPTYLPYSPQTAKAHTIPVSSLASHNIHSVRITWVDLANNTRFRVVPLSSFQRLLTSSRPGVTITQGVFGIVLAGNRVAPGFGPAGEYLYVVDLDSIRLCPYAPGHASILGWFQDKTPAPGRALGTGVPMCPRSVLKRVIECALSVTFWI</sequence>
<dbReference type="InterPro" id="IPR036651">
    <property type="entry name" value="Gln_synt_N_sf"/>
</dbReference>
<organism evidence="1 2">
    <name type="scientific">Rhizopogon vinicolor AM-OR11-026</name>
    <dbReference type="NCBI Taxonomy" id="1314800"/>
    <lineage>
        <taxon>Eukaryota</taxon>
        <taxon>Fungi</taxon>
        <taxon>Dikarya</taxon>
        <taxon>Basidiomycota</taxon>
        <taxon>Agaricomycotina</taxon>
        <taxon>Agaricomycetes</taxon>
        <taxon>Agaricomycetidae</taxon>
        <taxon>Boletales</taxon>
        <taxon>Suillineae</taxon>
        <taxon>Rhizopogonaceae</taxon>
        <taxon>Rhizopogon</taxon>
    </lineage>
</organism>
<gene>
    <name evidence="1" type="ORF">K503DRAFT_870876</name>
</gene>